<evidence type="ECO:0000256" key="4">
    <source>
        <dbReference type="ARBA" id="ARBA00022692"/>
    </source>
</evidence>
<comment type="caution">
    <text evidence="13">The sequence shown here is derived from an EMBL/GenBank/DDBJ whole genome shotgun (WGS) entry which is preliminary data.</text>
</comment>
<keyword evidence="2 11" id="KW-0813">Transport</keyword>
<keyword evidence="5 12" id="KW-1133">Transmembrane helix</keyword>
<dbReference type="EMBL" id="CAIIXF020000006">
    <property type="protein sequence ID" value="CAH1786197.1"/>
    <property type="molecule type" value="Genomic_DNA"/>
</dbReference>
<dbReference type="PANTHER" id="PTHR11690:SF248">
    <property type="entry name" value="PICKPOCKET 17, ISOFORM A"/>
    <property type="match status" value="1"/>
</dbReference>
<keyword evidence="4 11" id="KW-0812">Transmembrane</keyword>
<evidence type="ECO:0000256" key="3">
    <source>
        <dbReference type="ARBA" id="ARBA00022461"/>
    </source>
</evidence>
<keyword evidence="3 11" id="KW-0894">Sodium channel</keyword>
<dbReference type="AlphaFoldDB" id="A0A8S4NWK9"/>
<evidence type="ECO:0000256" key="5">
    <source>
        <dbReference type="ARBA" id="ARBA00022989"/>
    </source>
</evidence>
<dbReference type="Pfam" id="PF00858">
    <property type="entry name" value="ASC"/>
    <property type="match status" value="1"/>
</dbReference>
<sequence>FENFKSGDREFVYERATCFAKCGQDAIKKSCNCLWEESPSFDDNHTSYCINMNLSSKSLKNNTTCLQKAIRELKPFKFKHQCSHCKEKCSTYRYQNSISQSVWPDVSTHLGMYKQYIQNITTYKEFFTEYEELLTGKGKNLNMAEKYTKLRAYNGVKDSLIKLDVMLNSKDVLTYEQKKMWTLVSLLSSLGSTLIFGIGFTYFAFAEIFECIFYIIKSCFRREIRDVQRDNVDINLKNVGGRFASHRMTM</sequence>
<dbReference type="GO" id="GO:0005886">
    <property type="term" value="C:plasma membrane"/>
    <property type="evidence" value="ECO:0007669"/>
    <property type="project" value="TreeGrafter"/>
</dbReference>
<dbReference type="Gene3D" id="1.10.287.770">
    <property type="entry name" value="YojJ-like"/>
    <property type="match status" value="1"/>
</dbReference>
<comment type="similarity">
    <text evidence="11">Belongs to the amiloride-sensitive sodium channel (TC 1.A.6) family.</text>
</comment>
<evidence type="ECO:0000256" key="7">
    <source>
        <dbReference type="ARBA" id="ARBA00023065"/>
    </source>
</evidence>
<evidence type="ECO:0000256" key="1">
    <source>
        <dbReference type="ARBA" id="ARBA00004141"/>
    </source>
</evidence>
<keyword evidence="8 12" id="KW-0472">Membrane</keyword>
<evidence type="ECO:0000313" key="13">
    <source>
        <dbReference type="EMBL" id="CAH1786197.1"/>
    </source>
</evidence>
<keyword evidence="7 11" id="KW-0406">Ion transport</keyword>
<keyword evidence="6" id="KW-0915">Sodium</keyword>
<keyword evidence="10 11" id="KW-0407">Ion channel</keyword>
<keyword evidence="9 11" id="KW-0739">Sodium transport</keyword>
<keyword evidence="14" id="KW-1185">Reference proteome</keyword>
<protein>
    <submittedName>
        <fullName evidence="13">Uncharacterized protein</fullName>
    </submittedName>
</protein>
<comment type="subcellular location">
    <subcellularLocation>
        <location evidence="1">Membrane</location>
        <topology evidence="1">Multi-pass membrane protein</topology>
    </subcellularLocation>
</comment>
<evidence type="ECO:0000256" key="2">
    <source>
        <dbReference type="ARBA" id="ARBA00022448"/>
    </source>
</evidence>
<evidence type="ECO:0000256" key="9">
    <source>
        <dbReference type="ARBA" id="ARBA00023201"/>
    </source>
</evidence>
<gene>
    <name evidence="13" type="ORF">OFUS_LOCUS12143</name>
</gene>
<dbReference type="Proteomes" id="UP000749559">
    <property type="component" value="Unassembled WGS sequence"/>
</dbReference>
<feature type="non-terminal residue" evidence="13">
    <location>
        <position position="1"/>
    </location>
</feature>
<organism evidence="13 14">
    <name type="scientific">Owenia fusiformis</name>
    <name type="common">Polychaete worm</name>
    <dbReference type="NCBI Taxonomy" id="6347"/>
    <lineage>
        <taxon>Eukaryota</taxon>
        <taxon>Metazoa</taxon>
        <taxon>Spiralia</taxon>
        <taxon>Lophotrochozoa</taxon>
        <taxon>Annelida</taxon>
        <taxon>Polychaeta</taxon>
        <taxon>Sedentaria</taxon>
        <taxon>Canalipalpata</taxon>
        <taxon>Sabellida</taxon>
        <taxon>Oweniida</taxon>
        <taxon>Oweniidae</taxon>
        <taxon>Owenia</taxon>
    </lineage>
</organism>
<evidence type="ECO:0000256" key="8">
    <source>
        <dbReference type="ARBA" id="ARBA00023136"/>
    </source>
</evidence>
<name>A0A8S4NWK9_OWEFU</name>
<feature type="transmembrane region" description="Helical" evidence="12">
    <location>
        <begin position="194"/>
        <end position="216"/>
    </location>
</feature>
<proteinExistence type="inferred from homology"/>
<evidence type="ECO:0000256" key="6">
    <source>
        <dbReference type="ARBA" id="ARBA00023053"/>
    </source>
</evidence>
<evidence type="ECO:0000256" key="10">
    <source>
        <dbReference type="ARBA" id="ARBA00023303"/>
    </source>
</evidence>
<accession>A0A8S4NWK9</accession>
<reference evidence="13" key="1">
    <citation type="submission" date="2022-03" db="EMBL/GenBank/DDBJ databases">
        <authorList>
            <person name="Martin C."/>
        </authorList>
    </citation>
    <scope>NUCLEOTIDE SEQUENCE</scope>
</reference>
<dbReference type="PANTHER" id="PTHR11690">
    <property type="entry name" value="AMILORIDE-SENSITIVE SODIUM CHANNEL-RELATED"/>
    <property type="match status" value="1"/>
</dbReference>
<evidence type="ECO:0000256" key="12">
    <source>
        <dbReference type="SAM" id="Phobius"/>
    </source>
</evidence>
<dbReference type="InterPro" id="IPR001873">
    <property type="entry name" value="ENaC"/>
</dbReference>
<evidence type="ECO:0000256" key="11">
    <source>
        <dbReference type="RuleBase" id="RU000679"/>
    </source>
</evidence>
<evidence type="ECO:0000313" key="14">
    <source>
        <dbReference type="Proteomes" id="UP000749559"/>
    </source>
</evidence>
<dbReference type="GO" id="GO:0015280">
    <property type="term" value="F:ligand-gated sodium channel activity"/>
    <property type="evidence" value="ECO:0007669"/>
    <property type="project" value="TreeGrafter"/>
</dbReference>